<dbReference type="InterPro" id="IPR013430">
    <property type="entry name" value="Toxin_antidote_HigA"/>
</dbReference>
<protein>
    <submittedName>
        <fullName evidence="3">Addiction module antidote protein, HigA family</fullName>
    </submittedName>
</protein>
<dbReference type="Gene3D" id="1.10.260.40">
    <property type="entry name" value="lambda repressor-like DNA-binding domains"/>
    <property type="match status" value="1"/>
</dbReference>
<dbReference type="RefSeq" id="WP_123253643.1">
    <property type="nucleotide sequence ID" value="NZ_RBED01000004.1"/>
</dbReference>
<keyword evidence="4" id="KW-1185">Reference proteome</keyword>
<dbReference type="NCBIfam" id="TIGR02607">
    <property type="entry name" value="antidote_HigA"/>
    <property type="match status" value="1"/>
</dbReference>
<dbReference type="CDD" id="cd00093">
    <property type="entry name" value="HTH_XRE"/>
    <property type="match status" value="1"/>
</dbReference>
<evidence type="ECO:0000313" key="4">
    <source>
        <dbReference type="Proteomes" id="UP000273807"/>
    </source>
</evidence>
<proteinExistence type="predicted"/>
<dbReference type="GO" id="GO:0003677">
    <property type="term" value="F:DNA binding"/>
    <property type="evidence" value="ECO:0007669"/>
    <property type="project" value="UniProtKB-KW"/>
</dbReference>
<evidence type="ECO:0000313" key="3">
    <source>
        <dbReference type="EMBL" id="RNL63437.1"/>
    </source>
</evidence>
<dbReference type="PROSITE" id="PS50943">
    <property type="entry name" value="HTH_CROC1"/>
    <property type="match status" value="1"/>
</dbReference>
<reference evidence="3 4" key="1">
    <citation type="submission" date="2018-10" db="EMBL/GenBank/DDBJ databases">
        <title>Genome sequencing of Arthrobacter oryzae TNB02.</title>
        <authorList>
            <person name="Cho Y.-J."/>
            <person name="Cho A."/>
            <person name="Kim O.-S."/>
        </authorList>
    </citation>
    <scope>NUCLEOTIDE SEQUENCE [LARGE SCALE GENOMIC DNA]</scope>
    <source>
        <strain evidence="3 4">TNB02</strain>
    </source>
</reference>
<sequence>MAPELVEAFPPGDFLTEELEARHWPQSDFALILGRPAQFVSEIISGKKEITRESAAQIGAALGTGPEYWLNLQNAYLLWNQSQSDTVRRELDDVRLRARMNELAPVSLMRKRGLLTGDTLAQQASELVELFQIAYIEDTPRFLAAARRSNSDEEPTPTQKAWLACARKHAQEISVSTYDPAGLEQLAEQLSRLLADASKFSTLPSLGIAS</sequence>
<dbReference type="OrthoDB" id="9794834at2"/>
<comment type="caution">
    <text evidence="3">The sequence shown here is derived from an EMBL/GenBank/DDBJ whole genome shotgun (WGS) entry which is preliminary data.</text>
</comment>
<organism evidence="3 4">
    <name type="scientific">Arthrobacter oryzae</name>
    <dbReference type="NCBI Taxonomy" id="409290"/>
    <lineage>
        <taxon>Bacteria</taxon>
        <taxon>Bacillati</taxon>
        <taxon>Actinomycetota</taxon>
        <taxon>Actinomycetes</taxon>
        <taxon>Micrococcales</taxon>
        <taxon>Micrococcaceae</taxon>
        <taxon>Arthrobacter</taxon>
    </lineage>
</organism>
<dbReference type="EMBL" id="RBED01000004">
    <property type="protein sequence ID" value="RNL63437.1"/>
    <property type="molecule type" value="Genomic_DNA"/>
</dbReference>
<dbReference type="SUPFAM" id="SSF47413">
    <property type="entry name" value="lambda repressor-like DNA-binding domains"/>
    <property type="match status" value="1"/>
</dbReference>
<feature type="domain" description="HTH cro/C1-type" evidence="2">
    <location>
        <begin position="15"/>
        <end position="69"/>
    </location>
</feature>
<dbReference type="AlphaFoldDB" id="A0A3N0CIZ2"/>
<dbReference type="Proteomes" id="UP000273807">
    <property type="component" value="Unassembled WGS sequence"/>
</dbReference>
<dbReference type="InterPro" id="IPR010982">
    <property type="entry name" value="Lambda_DNA-bd_dom_sf"/>
</dbReference>
<gene>
    <name evidence="3" type="primary">higA</name>
    <name evidence="3" type="ORF">D7003_00900</name>
</gene>
<evidence type="ECO:0000256" key="1">
    <source>
        <dbReference type="ARBA" id="ARBA00023125"/>
    </source>
</evidence>
<dbReference type="InterPro" id="IPR001387">
    <property type="entry name" value="Cro/C1-type_HTH"/>
</dbReference>
<accession>A0A3N0CIZ2</accession>
<dbReference type="PANTHER" id="PTHR36924">
    <property type="entry name" value="ANTITOXIN HIGA-1"/>
    <property type="match status" value="1"/>
</dbReference>
<keyword evidence="1" id="KW-0238">DNA-binding</keyword>
<evidence type="ECO:0000259" key="2">
    <source>
        <dbReference type="PROSITE" id="PS50943"/>
    </source>
</evidence>
<dbReference type="SMART" id="SM00530">
    <property type="entry name" value="HTH_XRE"/>
    <property type="match status" value="1"/>
</dbReference>
<dbReference type="PANTHER" id="PTHR36924:SF1">
    <property type="entry name" value="ANTITOXIN HIGA-1"/>
    <property type="match status" value="1"/>
</dbReference>
<name>A0A3N0CIZ2_9MICC</name>